<dbReference type="PANTHER" id="PTHR42736">
    <property type="entry name" value="PROTEIN-GLUTAMINE GAMMA-GLUTAMYLTRANSFERASE"/>
    <property type="match status" value="1"/>
</dbReference>
<evidence type="ECO:0000313" key="4">
    <source>
        <dbReference type="EMBL" id="NRN67402.1"/>
    </source>
</evidence>
<proteinExistence type="predicted"/>
<evidence type="ECO:0000259" key="3">
    <source>
        <dbReference type="SMART" id="SM00460"/>
    </source>
</evidence>
<keyword evidence="2" id="KW-1133">Transmembrane helix</keyword>
<dbReference type="InterPro" id="IPR038765">
    <property type="entry name" value="Papain-like_cys_pep_sf"/>
</dbReference>
<dbReference type="Pfam" id="PF01841">
    <property type="entry name" value="Transglut_core"/>
    <property type="match status" value="1"/>
</dbReference>
<feature type="transmembrane region" description="Helical" evidence="2">
    <location>
        <begin position="29"/>
        <end position="47"/>
    </location>
</feature>
<comment type="caution">
    <text evidence="4">The sequence shown here is derived from an EMBL/GenBank/DDBJ whole genome shotgun (WGS) entry which is preliminary data.</text>
</comment>
<feature type="transmembrane region" description="Helical" evidence="2">
    <location>
        <begin position="105"/>
        <end position="124"/>
    </location>
</feature>
<feature type="transmembrane region" description="Helical" evidence="2">
    <location>
        <begin position="59"/>
        <end position="85"/>
    </location>
</feature>
<evidence type="ECO:0000313" key="5">
    <source>
        <dbReference type="Proteomes" id="UP000763557"/>
    </source>
</evidence>
<accession>A0ABX2F801</accession>
<dbReference type="SUPFAM" id="SSF54001">
    <property type="entry name" value="Cysteine proteinases"/>
    <property type="match status" value="1"/>
</dbReference>
<feature type="transmembrane region" description="Helical" evidence="2">
    <location>
        <begin position="136"/>
        <end position="167"/>
    </location>
</feature>
<dbReference type="PANTHER" id="PTHR42736:SF1">
    <property type="entry name" value="PROTEIN-GLUTAMINE GAMMA-GLUTAMYLTRANSFERASE"/>
    <property type="match status" value="1"/>
</dbReference>
<sequence>MRIRALWVLLASAIPGLLFAPVFGLRPLLLPIAVVLVACYAAVELCIRVKVLQAWRPLITAVLGLVALTFVLFGAPSVSGVVAGLTESWQLTLQSTWPVRPDAELMVFVPILVLLAAVLGLELLRWPALALLPSIAVLVLSQTFVALSGTTAVLAALGFAVVAAGLYMPVRPGLILVPTVVLGLVGAAVAALIDTGEPYSLRQSDSALVPLPRTISPLSEVGARLAKPETPVFSYTSSGPVDRWRLVVLTEFNGVTWEPANEYRRFGSQLDSPVSAPATRYSAKIQAPDGQWLPSQAMPASVTGTAPLVDPSTGALLLPERRGAVSYELNWWEPQAGDNLQDAALTSTGQPGGLGVIPPGIAELATRATAGMRPSFRTALVLEQYLRQNYNTATGGDLPTGSGWPQLRRFLLETKRGTSEQFAASYVALARIVGIPARLAVGYRAPRTPVGADTVVHNRDVYVWPEVSVAGVGWVPLDPMGGASGAGPAPSRLAQVTAKARAELPPTNQLPDPPLPASETDDDNGGGPAVWQVALLVVLGLVALLVLAVLAVPLVKVFRTLRRKRQTGTQGVVAAWLEAKDLMRAYGTRVTPGMTARDLARATSDRSIVDSLTGLAGQLDVALWSGAGATDGAVAEAWTSVRRIRRTLAGRSWGARLRAVFVIR</sequence>
<dbReference type="RefSeq" id="WP_173135182.1">
    <property type="nucleotide sequence ID" value="NZ_JAAATY010000014.1"/>
</dbReference>
<dbReference type="InterPro" id="IPR052901">
    <property type="entry name" value="Bact_TGase-like"/>
</dbReference>
<reference evidence="4 5" key="1">
    <citation type="submission" date="2020-01" db="EMBL/GenBank/DDBJ databases">
        <title>Kibdelosporangium persica a novel Actinomycetes from a hot desert in Iran.</title>
        <authorList>
            <person name="Safaei N."/>
            <person name="Zaburannyi N."/>
            <person name="Mueller R."/>
            <person name="Wink J."/>
        </authorList>
    </citation>
    <scope>NUCLEOTIDE SEQUENCE [LARGE SCALE GENOMIC DNA]</scope>
    <source>
        <strain evidence="4 5">4NS15</strain>
    </source>
</reference>
<name>A0ABX2F801_9PSEU</name>
<keyword evidence="2" id="KW-0812">Transmembrane</keyword>
<gene>
    <name evidence="4" type="ORF">GC106_46420</name>
</gene>
<dbReference type="Proteomes" id="UP000763557">
    <property type="component" value="Unassembled WGS sequence"/>
</dbReference>
<dbReference type="SMART" id="SM00460">
    <property type="entry name" value="TGc"/>
    <property type="match status" value="1"/>
</dbReference>
<keyword evidence="5" id="KW-1185">Reference proteome</keyword>
<feature type="transmembrane region" description="Helical" evidence="2">
    <location>
        <begin position="529"/>
        <end position="555"/>
    </location>
</feature>
<dbReference type="InterPro" id="IPR002931">
    <property type="entry name" value="Transglutaminase-like"/>
</dbReference>
<dbReference type="Gene3D" id="3.10.620.30">
    <property type="match status" value="1"/>
</dbReference>
<organism evidence="4 5">
    <name type="scientific">Kibdelosporangium persicum</name>
    <dbReference type="NCBI Taxonomy" id="2698649"/>
    <lineage>
        <taxon>Bacteria</taxon>
        <taxon>Bacillati</taxon>
        <taxon>Actinomycetota</taxon>
        <taxon>Actinomycetes</taxon>
        <taxon>Pseudonocardiales</taxon>
        <taxon>Pseudonocardiaceae</taxon>
        <taxon>Kibdelosporangium</taxon>
    </lineage>
</organism>
<evidence type="ECO:0000256" key="1">
    <source>
        <dbReference type="SAM" id="MobiDB-lite"/>
    </source>
</evidence>
<dbReference type="Pfam" id="PF11992">
    <property type="entry name" value="TgpA_N"/>
    <property type="match status" value="1"/>
</dbReference>
<feature type="region of interest" description="Disordered" evidence="1">
    <location>
        <begin position="504"/>
        <end position="524"/>
    </location>
</feature>
<keyword evidence="2" id="KW-0472">Membrane</keyword>
<dbReference type="InterPro" id="IPR021878">
    <property type="entry name" value="TgpA_N"/>
</dbReference>
<dbReference type="EMBL" id="JAAATY010000014">
    <property type="protein sequence ID" value="NRN67402.1"/>
    <property type="molecule type" value="Genomic_DNA"/>
</dbReference>
<protein>
    <submittedName>
        <fullName evidence="4">Transglutaminase</fullName>
    </submittedName>
</protein>
<feature type="domain" description="Transglutaminase-like" evidence="3">
    <location>
        <begin position="411"/>
        <end position="481"/>
    </location>
</feature>
<evidence type="ECO:0000256" key="2">
    <source>
        <dbReference type="SAM" id="Phobius"/>
    </source>
</evidence>
<feature type="transmembrane region" description="Helical" evidence="2">
    <location>
        <begin position="173"/>
        <end position="193"/>
    </location>
</feature>